<protein>
    <submittedName>
        <fullName evidence="2">Uncharacterized protein</fullName>
    </submittedName>
</protein>
<evidence type="ECO:0000313" key="2">
    <source>
        <dbReference type="EMBL" id="KAK7341867.1"/>
    </source>
</evidence>
<feature type="compositionally biased region" description="Basic and acidic residues" evidence="1">
    <location>
        <begin position="81"/>
        <end position="95"/>
    </location>
</feature>
<keyword evidence="3" id="KW-1185">Reference proteome</keyword>
<feature type="region of interest" description="Disordered" evidence="1">
    <location>
        <begin position="54"/>
        <end position="103"/>
    </location>
</feature>
<dbReference type="EMBL" id="JAYMYR010000009">
    <property type="protein sequence ID" value="KAK7341867.1"/>
    <property type="molecule type" value="Genomic_DNA"/>
</dbReference>
<evidence type="ECO:0000313" key="3">
    <source>
        <dbReference type="Proteomes" id="UP001374584"/>
    </source>
</evidence>
<evidence type="ECO:0000256" key="1">
    <source>
        <dbReference type="SAM" id="MobiDB-lite"/>
    </source>
</evidence>
<reference evidence="2 3" key="1">
    <citation type="submission" date="2024-01" db="EMBL/GenBank/DDBJ databases">
        <title>The genomes of 5 underutilized Papilionoideae crops provide insights into root nodulation and disease resistanc.</title>
        <authorList>
            <person name="Jiang F."/>
        </authorList>
    </citation>
    <scope>NUCLEOTIDE SEQUENCE [LARGE SCALE GENOMIC DNA]</scope>
    <source>
        <strain evidence="2">JINMINGXINNONG_FW02</strain>
        <tissue evidence="2">Leaves</tissue>
    </source>
</reference>
<comment type="caution">
    <text evidence="2">The sequence shown here is derived from an EMBL/GenBank/DDBJ whole genome shotgun (WGS) entry which is preliminary data.</text>
</comment>
<name>A0AAN9QND7_PHACN</name>
<sequence>MRSHKRVHSIFCKLIHLVLKRMKVVVITLLVLMLLASSSVATDRKKFMTKLEKGELSNNDNGQHQIPRKEYGKPGSGQRTISEEFNHHYIPRKDYGTPGQGGK</sequence>
<organism evidence="2 3">
    <name type="scientific">Phaseolus coccineus</name>
    <name type="common">Scarlet runner bean</name>
    <name type="synonym">Phaseolus multiflorus</name>
    <dbReference type="NCBI Taxonomy" id="3886"/>
    <lineage>
        <taxon>Eukaryota</taxon>
        <taxon>Viridiplantae</taxon>
        <taxon>Streptophyta</taxon>
        <taxon>Embryophyta</taxon>
        <taxon>Tracheophyta</taxon>
        <taxon>Spermatophyta</taxon>
        <taxon>Magnoliopsida</taxon>
        <taxon>eudicotyledons</taxon>
        <taxon>Gunneridae</taxon>
        <taxon>Pentapetalae</taxon>
        <taxon>rosids</taxon>
        <taxon>fabids</taxon>
        <taxon>Fabales</taxon>
        <taxon>Fabaceae</taxon>
        <taxon>Papilionoideae</taxon>
        <taxon>50 kb inversion clade</taxon>
        <taxon>NPAAA clade</taxon>
        <taxon>indigoferoid/millettioid clade</taxon>
        <taxon>Phaseoleae</taxon>
        <taxon>Phaseolus</taxon>
    </lineage>
</organism>
<dbReference type="Proteomes" id="UP001374584">
    <property type="component" value="Unassembled WGS sequence"/>
</dbReference>
<proteinExistence type="predicted"/>
<accession>A0AAN9QND7</accession>
<dbReference type="AlphaFoldDB" id="A0AAN9QND7"/>
<gene>
    <name evidence="2" type="ORF">VNO80_24808</name>
</gene>